<organism evidence="3 4">
    <name type="scientific">Lentinula lateritia</name>
    <dbReference type="NCBI Taxonomy" id="40482"/>
    <lineage>
        <taxon>Eukaryota</taxon>
        <taxon>Fungi</taxon>
        <taxon>Dikarya</taxon>
        <taxon>Basidiomycota</taxon>
        <taxon>Agaricomycotina</taxon>
        <taxon>Agaricomycetes</taxon>
        <taxon>Agaricomycetidae</taxon>
        <taxon>Agaricales</taxon>
        <taxon>Marasmiineae</taxon>
        <taxon>Omphalotaceae</taxon>
        <taxon>Lentinula</taxon>
    </lineage>
</organism>
<reference evidence="3" key="2">
    <citation type="journal article" date="2023" name="Proc. Natl. Acad. Sci. U.S.A.">
        <title>A global phylogenomic analysis of the shiitake genus Lentinula.</title>
        <authorList>
            <person name="Sierra-Patev S."/>
            <person name="Min B."/>
            <person name="Naranjo-Ortiz M."/>
            <person name="Looney B."/>
            <person name="Konkel Z."/>
            <person name="Slot J.C."/>
            <person name="Sakamoto Y."/>
            <person name="Steenwyk J.L."/>
            <person name="Rokas A."/>
            <person name="Carro J."/>
            <person name="Camarero S."/>
            <person name="Ferreira P."/>
            <person name="Molpeceres G."/>
            <person name="Ruiz-Duenas F.J."/>
            <person name="Serrano A."/>
            <person name="Henrissat B."/>
            <person name="Drula E."/>
            <person name="Hughes K.W."/>
            <person name="Mata J.L."/>
            <person name="Ishikawa N.K."/>
            <person name="Vargas-Isla R."/>
            <person name="Ushijima S."/>
            <person name="Smith C.A."/>
            <person name="Donoghue J."/>
            <person name="Ahrendt S."/>
            <person name="Andreopoulos W."/>
            <person name="He G."/>
            <person name="LaButti K."/>
            <person name="Lipzen A."/>
            <person name="Ng V."/>
            <person name="Riley R."/>
            <person name="Sandor L."/>
            <person name="Barry K."/>
            <person name="Martinez A.T."/>
            <person name="Xiao Y."/>
            <person name="Gibbons J.G."/>
            <person name="Terashima K."/>
            <person name="Grigoriev I.V."/>
            <person name="Hibbett D."/>
        </authorList>
    </citation>
    <scope>NUCLEOTIDE SEQUENCE</scope>
    <source>
        <strain evidence="3">Sp2 HRB7682 ss15</strain>
    </source>
</reference>
<comment type="caution">
    <text evidence="3">The sequence shown here is derived from an EMBL/GenBank/DDBJ whole genome shotgun (WGS) entry which is preliminary data.</text>
</comment>
<feature type="transmembrane region" description="Helical" evidence="1">
    <location>
        <begin position="110"/>
        <end position="131"/>
    </location>
</feature>
<keyword evidence="1" id="KW-0812">Transmembrane</keyword>
<name>A0A9W9DHA3_9AGAR</name>
<dbReference type="Pfam" id="PF20152">
    <property type="entry name" value="DUF6534"/>
    <property type="match status" value="1"/>
</dbReference>
<dbReference type="EMBL" id="JANVFS010000036">
    <property type="protein sequence ID" value="KAJ4469120.1"/>
    <property type="molecule type" value="Genomic_DNA"/>
</dbReference>
<sequence>MIYNCIAFVAIALIPSRPLFELRAYLKTFAVVVNAISATTNVAIAVVFSLYFQKFKNGFPSIMLFNSDSIEVNYVMARYLQMLLAINTGCITTLCSISSLVSILAAPDTLIYVAFFFSIGRLHAITLLTTLNAREMIRQSDNDAATKPGRTSPLVFQPQATGRSSIRDGRGCRSVSLTRSKHQLNMDLDELAHTMGDEGEAYELEDLPAGMYHSTYIDSTSAVEISTVLSQAQLHGAS</sequence>
<feature type="transmembrane region" description="Helical" evidence="1">
    <location>
        <begin position="83"/>
        <end position="104"/>
    </location>
</feature>
<accession>A0A9W9DHA3</accession>
<proteinExistence type="predicted"/>
<evidence type="ECO:0000256" key="1">
    <source>
        <dbReference type="SAM" id="Phobius"/>
    </source>
</evidence>
<evidence type="ECO:0000313" key="3">
    <source>
        <dbReference type="EMBL" id="KAJ4469120.1"/>
    </source>
</evidence>
<keyword evidence="1" id="KW-0472">Membrane</keyword>
<feature type="transmembrane region" description="Helical" evidence="1">
    <location>
        <begin position="28"/>
        <end position="52"/>
    </location>
</feature>
<gene>
    <name evidence="3" type="ORF">C8J55DRAFT_564702</name>
</gene>
<protein>
    <recommendedName>
        <fullName evidence="2">DUF6534 domain-containing protein</fullName>
    </recommendedName>
</protein>
<dbReference type="InterPro" id="IPR045339">
    <property type="entry name" value="DUF6534"/>
</dbReference>
<evidence type="ECO:0000313" key="4">
    <source>
        <dbReference type="Proteomes" id="UP001150238"/>
    </source>
</evidence>
<feature type="domain" description="DUF6534" evidence="2">
    <location>
        <begin position="37"/>
        <end position="135"/>
    </location>
</feature>
<reference evidence="3" key="1">
    <citation type="submission" date="2022-08" db="EMBL/GenBank/DDBJ databases">
        <authorList>
            <consortium name="DOE Joint Genome Institute"/>
            <person name="Min B."/>
            <person name="Riley R."/>
            <person name="Sierra-Patev S."/>
            <person name="Naranjo-Ortiz M."/>
            <person name="Looney B."/>
            <person name="Konkel Z."/>
            <person name="Slot J.C."/>
            <person name="Sakamoto Y."/>
            <person name="Steenwyk J.L."/>
            <person name="Rokas A."/>
            <person name="Carro J."/>
            <person name="Camarero S."/>
            <person name="Ferreira P."/>
            <person name="Molpeceres G."/>
            <person name="Ruiz-Duenas F.J."/>
            <person name="Serrano A."/>
            <person name="Henrissat B."/>
            <person name="Drula E."/>
            <person name="Hughes K.W."/>
            <person name="Mata J.L."/>
            <person name="Ishikawa N.K."/>
            <person name="Vargas-Isla R."/>
            <person name="Ushijima S."/>
            <person name="Smith C.A."/>
            <person name="Ahrendt S."/>
            <person name="Andreopoulos W."/>
            <person name="He G."/>
            <person name="Labutti K."/>
            <person name="Lipzen A."/>
            <person name="Ng V."/>
            <person name="Sandor L."/>
            <person name="Barry K."/>
            <person name="Martinez A.T."/>
            <person name="Xiao Y."/>
            <person name="Gibbons J.G."/>
            <person name="Terashima K."/>
            <person name="Hibbett D.S."/>
            <person name="Grigoriev I.V."/>
        </authorList>
    </citation>
    <scope>NUCLEOTIDE SEQUENCE</scope>
    <source>
        <strain evidence="3">Sp2 HRB7682 ss15</strain>
    </source>
</reference>
<dbReference type="Proteomes" id="UP001150238">
    <property type="component" value="Unassembled WGS sequence"/>
</dbReference>
<keyword evidence="1" id="KW-1133">Transmembrane helix</keyword>
<evidence type="ECO:0000259" key="2">
    <source>
        <dbReference type="Pfam" id="PF20152"/>
    </source>
</evidence>
<dbReference type="AlphaFoldDB" id="A0A9W9DHA3"/>